<dbReference type="SMR" id="A0A7I8WZ14"/>
<dbReference type="Proteomes" id="UP000582659">
    <property type="component" value="Unassembled WGS sequence"/>
</dbReference>
<sequence>MCLERLLKSMSWSRVDKKKPIRYPGRRRLPLTENEEIPTEDEQLVESPANHITVLHKGDEKRIPISYAEEDSRRGARKDAALRKVVFRITSLSLQLSSHQHEEGKLRQRWVRAPNLSDEEKFKKCQQRIQETAEKVREAKDLFRRLHGDDYDRMFEEYLYE</sequence>
<dbReference type="AlphaFoldDB" id="A0A7I8WZ14"/>
<organism evidence="1 2">
    <name type="scientific">Bursaphelenchus xylophilus</name>
    <name type="common">Pinewood nematode worm</name>
    <name type="synonym">Aphelenchoides xylophilus</name>
    <dbReference type="NCBI Taxonomy" id="6326"/>
    <lineage>
        <taxon>Eukaryota</taxon>
        <taxon>Metazoa</taxon>
        <taxon>Ecdysozoa</taxon>
        <taxon>Nematoda</taxon>
        <taxon>Chromadorea</taxon>
        <taxon>Rhabditida</taxon>
        <taxon>Tylenchina</taxon>
        <taxon>Tylenchomorpha</taxon>
        <taxon>Aphelenchoidea</taxon>
        <taxon>Aphelenchoididae</taxon>
        <taxon>Bursaphelenchus</taxon>
    </lineage>
</organism>
<protein>
    <submittedName>
        <fullName evidence="1">(pine wood nematode) hypothetical protein</fullName>
    </submittedName>
</protein>
<reference evidence="1" key="1">
    <citation type="submission" date="2020-09" db="EMBL/GenBank/DDBJ databases">
        <authorList>
            <person name="Kikuchi T."/>
        </authorList>
    </citation>
    <scope>NUCLEOTIDE SEQUENCE</scope>
    <source>
        <strain evidence="1">Ka4C1</strain>
    </source>
</reference>
<accession>A0A7I8WZ14</accession>
<proteinExistence type="predicted"/>
<dbReference type="EMBL" id="CAJFCV020000002">
    <property type="protein sequence ID" value="CAG9101826.1"/>
    <property type="molecule type" value="Genomic_DNA"/>
</dbReference>
<dbReference type="EMBL" id="CAJFDI010000002">
    <property type="protein sequence ID" value="CAD5217859.1"/>
    <property type="molecule type" value="Genomic_DNA"/>
</dbReference>
<keyword evidence="2" id="KW-1185">Reference proteome</keyword>
<gene>
    <name evidence="1" type="ORF">BXYJ_LOCUS5252</name>
</gene>
<name>A0A7I8WZ14_BURXY</name>
<evidence type="ECO:0000313" key="1">
    <source>
        <dbReference type="EMBL" id="CAD5217859.1"/>
    </source>
</evidence>
<evidence type="ECO:0000313" key="2">
    <source>
        <dbReference type="Proteomes" id="UP000659654"/>
    </source>
</evidence>
<comment type="caution">
    <text evidence="1">The sequence shown here is derived from an EMBL/GenBank/DDBJ whole genome shotgun (WGS) entry which is preliminary data.</text>
</comment>
<dbReference type="Proteomes" id="UP000659654">
    <property type="component" value="Unassembled WGS sequence"/>
</dbReference>